<dbReference type="Proteomes" id="UP001180825">
    <property type="component" value="Unassembled WGS sequence"/>
</dbReference>
<organism evidence="2 3">
    <name type="scientific">Roseateles asaccharophilus</name>
    <dbReference type="NCBI Taxonomy" id="582607"/>
    <lineage>
        <taxon>Bacteria</taxon>
        <taxon>Pseudomonadati</taxon>
        <taxon>Pseudomonadota</taxon>
        <taxon>Betaproteobacteria</taxon>
        <taxon>Burkholderiales</taxon>
        <taxon>Sphaerotilaceae</taxon>
        <taxon>Roseateles</taxon>
    </lineage>
</organism>
<gene>
    <name evidence="2" type="ORF">J2X21_004994</name>
</gene>
<protein>
    <recommendedName>
        <fullName evidence="1">YdhG-like domain-containing protein</fullName>
    </recommendedName>
</protein>
<evidence type="ECO:0000313" key="3">
    <source>
        <dbReference type="Proteomes" id="UP001180825"/>
    </source>
</evidence>
<dbReference type="InterPro" id="IPR014922">
    <property type="entry name" value="YdhG-like"/>
</dbReference>
<feature type="domain" description="YdhG-like" evidence="1">
    <location>
        <begin position="24"/>
        <end position="130"/>
    </location>
</feature>
<dbReference type="EMBL" id="JAVDXV010000011">
    <property type="protein sequence ID" value="MDR7335827.1"/>
    <property type="molecule type" value="Genomic_DNA"/>
</dbReference>
<keyword evidence="3" id="KW-1185">Reference proteome</keyword>
<name>A0ABU2AF38_9BURK</name>
<dbReference type="RefSeq" id="WP_310332829.1">
    <property type="nucleotide sequence ID" value="NZ_JAVDXV010000011.1"/>
</dbReference>
<evidence type="ECO:0000259" key="1">
    <source>
        <dbReference type="Pfam" id="PF08818"/>
    </source>
</evidence>
<dbReference type="Pfam" id="PF08818">
    <property type="entry name" value="DUF1801"/>
    <property type="match status" value="1"/>
</dbReference>
<proteinExistence type="predicted"/>
<sequence>MPKLTAADTPAAVDQFMATLAHPHKADIEALRRALCAVDTAIAEGIKWNAPSWRTTEYFATTHLRGKTGFSLILHLGAKARDLPAGGLAQADPAGLLKWLGRDRAQVEFASSADFAAKLPALQAVIKQWITHV</sequence>
<reference evidence="2 3" key="1">
    <citation type="submission" date="2023-07" db="EMBL/GenBank/DDBJ databases">
        <title>Sorghum-associated microbial communities from plants grown in Nebraska, USA.</title>
        <authorList>
            <person name="Schachtman D."/>
        </authorList>
    </citation>
    <scope>NUCLEOTIDE SEQUENCE [LARGE SCALE GENOMIC DNA]</scope>
    <source>
        <strain evidence="2 3">BE316</strain>
    </source>
</reference>
<evidence type="ECO:0000313" key="2">
    <source>
        <dbReference type="EMBL" id="MDR7335827.1"/>
    </source>
</evidence>
<accession>A0ABU2AF38</accession>
<dbReference type="SUPFAM" id="SSF159888">
    <property type="entry name" value="YdhG-like"/>
    <property type="match status" value="1"/>
</dbReference>
<comment type="caution">
    <text evidence="2">The sequence shown here is derived from an EMBL/GenBank/DDBJ whole genome shotgun (WGS) entry which is preliminary data.</text>
</comment>